<dbReference type="EMBL" id="JANBPG010001818">
    <property type="protein sequence ID" value="KAJ1888152.1"/>
    <property type="molecule type" value="Genomic_DNA"/>
</dbReference>
<evidence type="ECO:0000313" key="1">
    <source>
        <dbReference type="EMBL" id="KAJ1888152.1"/>
    </source>
</evidence>
<reference evidence="1" key="1">
    <citation type="submission" date="2022-07" db="EMBL/GenBank/DDBJ databases">
        <title>Phylogenomic reconstructions and comparative analyses of Kickxellomycotina fungi.</title>
        <authorList>
            <person name="Reynolds N.K."/>
            <person name="Stajich J.E."/>
            <person name="Barry K."/>
            <person name="Grigoriev I.V."/>
            <person name="Crous P."/>
            <person name="Smith M.E."/>
        </authorList>
    </citation>
    <scope>NUCLEOTIDE SEQUENCE</scope>
    <source>
        <strain evidence="1">Benny 63K</strain>
    </source>
</reference>
<gene>
    <name evidence="1" type="primary">UBC12</name>
    <name evidence="1" type="ORF">LPJ66_008717</name>
</gene>
<evidence type="ECO:0000313" key="2">
    <source>
        <dbReference type="Proteomes" id="UP001150581"/>
    </source>
</evidence>
<proteinExistence type="predicted"/>
<name>A0ACC1I9K1_9FUNG</name>
<dbReference type="Proteomes" id="UP001150581">
    <property type="component" value="Unassembled WGS sequence"/>
</dbReference>
<sequence>MRRIWNQKKTDVEAQRLKPKGSPSRIRLQKDMSELEPASDTDIAFPDASDPTRFNVIYRPAQGYYEGGEFRFTFEITDSFPHDAPKVLCSQTIYHPNIDVEGHVCLNVLREDWNPVLNIQSVIFGLKMLFLEPNPEDPLNKEAALLMIENKTRFARVVRESMRGEKIGGVSYQNVMDPKWKVKHLGA</sequence>
<comment type="caution">
    <text evidence="1">The sequence shown here is derived from an EMBL/GenBank/DDBJ whole genome shotgun (WGS) entry which is preliminary data.</text>
</comment>
<protein>
    <submittedName>
        <fullName evidence="1">NEDD8-conjugating protein ubc12</fullName>
    </submittedName>
</protein>
<accession>A0ACC1I9K1</accession>
<organism evidence="1 2">
    <name type="scientific">Kickxella alabastrina</name>
    <dbReference type="NCBI Taxonomy" id="61397"/>
    <lineage>
        <taxon>Eukaryota</taxon>
        <taxon>Fungi</taxon>
        <taxon>Fungi incertae sedis</taxon>
        <taxon>Zoopagomycota</taxon>
        <taxon>Kickxellomycotina</taxon>
        <taxon>Kickxellomycetes</taxon>
        <taxon>Kickxellales</taxon>
        <taxon>Kickxellaceae</taxon>
        <taxon>Kickxella</taxon>
    </lineage>
</organism>
<keyword evidence="2" id="KW-1185">Reference proteome</keyword>